<feature type="domain" description="VWFC" evidence="4">
    <location>
        <begin position="540"/>
        <end position="606"/>
    </location>
</feature>
<dbReference type="RefSeq" id="XP_006812389.1">
    <property type="nucleotide sequence ID" value="XM_006812326.1"/>
</dbReference>
<gene>
    <name evidence="7" type="primary">LOC100368823</name>
</gene>
<dbReference type="SMART" id="SM00060">
    <property type="entry name" value="FN3"/>
    <property type="match status" value="4"/>
</dbReference>
<dbReference type="PANTHER" id="PTHR11348:SF17">
    <property type="entry name" value="CCN"/>
    <property type="match status" value="1"/>
</dbReference>
<evidence type="ECO:0000259" key="4">
    <source>
        <dbReference type="PROSITE" id="PS50184"/>
    </source>
</evidence>
<dbReference type="PANTHER" id="PTHR11348">
    <property type="entry name" value="CONNECTIVE TISSUE GROWTH FACTOR-RELATED"/>
    <property type="match status" value="1"/>
</dbReference>
<evidence type="ECO:0000256" key="3">
    <source>
        <dbReference type="SAM" id="SignalP"/>
    </source>
</evidence>
<dbReference type="GeneID" id="100368823"/>
<sequence>MHSAESSSMGPPLYSFAFVLCLLSTVVLSSDRCTSVCEECLPPPVDCLGQRQITDGCDCCVVCAGQAEQYCDNTTLPCDAEFDLICEEHVCKGAYDLQVTWESPGSLAVQWSPFLPASSNYRYALFYITVEFNPILEEWSARDVGVNPEFVLDDVQANTDYFIQVVSMTIDMHHILTKSEVLVHKTHPRACLVDGISRRHGEHYFHECNATCFCYNGVEMCTPRCQSPGEMSPGPTCPEPILAPPPIGECCPQWTCPPPPGYGSCEVNGNVYENGERFVVDCTAYCKCDSGSIACVSMCPPTLVAPSADCPFPRLVDVHGECCQQWECGPPPPSLGCLVEETYVHDGDWVDLDCDSRCQCLNGFLTCVPMCPLPLAPDVTQPSPLCPEPFIGKLKQDDCCEVYVCHHPQQVSPNAAHDVLPEAAGPSTIIIGLSPPTNPNVLAIMRGYDIYYTSNQNATELSQWNTKFVQVTRSIPSNERYKRDGVIQSQFFVEIEDLVPNTVYFIKLKVNIPPEDEGYWPNNLPFSETMVTKTGNASGGPCRFKDQLIQNGDTIQDRCVRSCRCNLGVLLCQPLCQNHPLVPSDECPVPKLVTIEGQCCQEWRCNANEGDCRHQNRTYRAGEEWRASCDVRCFCREGAVLCQNLCPTYSDGAPAGCPGATLVDVPETCCQQWVCHKGVTPTPRAFPHVLPPFSLLEVNISAFDVTATMAVIRWSPLSDTQKKYITGFIVKSKDLLLSGDWRESEKIHPATRNYTLVGLSPGRTYLAQIVVLVEESTLNVHLDTNLITIHTTSIEESTTALPYRMTVVIETEVITDSSVTVSWDPLPSAITSQLRSFNIVYNATDDKVSKLQVSHVANSVEITGLGSDYRYSIMLIGMWANGTVLREIKSNVVCVETKSLADSKSTHRKNMYVIVGVVTATLVAILTVAAVCYLYVSKRKKSKEVYRDESTVAFENITYDTAATEQSNQDRTNIIINNGKNVY</sequence>
<dbReference type="PROSITE" id="PS50184">
    <property type="entry name" value="VWFC_2"/>
    <property type="match status" value="4"/>
</dbReference>
<reference evidence="7" key="1">
    <citation type="submission" date="2025-08" db="UniProtKB">
        <authorList>
            <consortium name="RefSeq"/>
        </authorList>
    </citation>
    <scope>IDENTIFICATION</scope>
    <source>
        <tissue evidence="7">Testes</tissue>
    </source>
</reference>
<dbReference type="PROSITE" id="PS50853">
    <property type="entry name" value="FN3"/>
    <property type="match status" value="3"/>
</dbReference>
<evidence type="ECO:0000256" key="2">
    <source>
        <dbReference type="SAM" id="Phobius"/>
    </source>
</evidence>
<dbReference type="SMART" id="SM00214">
    <property type="entry name" value="VWC"/>
    <property type="match status" value="5"/>
</dbReference>
<dbReference type="InterPro" id="IPR050941">
    <property type="entry name" value="CCN"/>
</dbReference>
<feature type="domain" description="VWFC" evidence="4">
    <location>
        <begin position="610"/>
        <end position="676"/>
    </location>
</feature>
<dbReference type="InterPro" id="IPR003961">
    <property type="entry name" value="FN3_dom"/>
</dbReference>
<keyword evidence="6" id="KW-1185">Reference proteome</keyword>
<keyword evidence="1 3" id="KW-0732">Signal</keyword>
<keyword evidence="2" id="KW-0472">Membrane</keyword>
<feature type="domain" description="Fibronectin type-III" evidence="5">
    <location>
        <begin position="696"/>
        <end position="794"/>
    </location>
</feature>
<dbReference type="InterPro" id="IPR036116">
    <property type="entry name" value="FN3_sf"/>
</dbReference>
<dbReference type="Pfam" id="PF00041">
    <property type="entry name" value="fn3"/>
    <property type="match status" value="1"/>
</dbReference>
<feature type="domain" description="Fibronectin type-III" evidence="5">
    <location>
        <begin position="93"/>
        <end position="189"/>
    </location>
</feature>
<dbReference type="CDD" id="cd00063">
    <property type="entry name" value="FN3"/>
    <property type="match status" value="2"/>
</dbReference>
<feature type="domain" description="Fibronectin type-III" evidence="5">
    <location>
        <begin position="801"/>
        <end position="900"/>
    </location>
</feature>
<name>A0ABM0LX98_SACKO</name>
<dbReference type="InterPro" id="IPR013783">
    <property type="entry name" value="Ig-like_fold"/>
</dbReference>
<dbReference type="PROSITE" id="PS01208">
    <property type="entry name" value="VWFC_1"/>
    <property type="match status" value="3"/>
</dbReference>
<protein>
    <submittedName>
        <fullName evidence="7">Uncharacterized protein LOC100368823</fullName>
    </submittedName>
</protein>
<feature type="signal peptide" evidence="3">
    <location>
        <begin position="1"/>
        <end position="29"/>
    </location>
</feature>
<keyword evidence="2" id="KW-0812">Transmembrane</keyword>
<feature type="chain" id="PRO_5045120605" evidence="3">
    <location>
        <begin position="30"/>
        <end position="983"/>
    </location>
</feature>
<feature type="domain" description="VWFC" evidence="4">
    <location>
        <begin position="263"/>
        <end position="329"/>
    </location>
</feature>
<accession>A0ABM0LX98</accession>
<dbReference type="InterPro" id="IPR001007">
    <property type="entry name" value="VWF_dom"/>
</dbReference>
<organism evidence="6 7">
    <name type="scientific">Saccoglossus kowalevskii</name>
    <name type="common">Acorn worm</name>
    <dbReference type="NCBI Taxonomy" id="10224"/>
    <lineage>
        <taxon>Eukaryota</taxon>
        <taxon>Metazoa</taxon>
        <taxon>Hemichordata</taxon>
        <taxon>Enteropneusta</taxon>
        <taxon>Harrimaniidae</taxon>
        <taxon>Saccoglossus</taxon>
    </lineage>
</organism>
<feature type="transmembrane region" description="Helical" evidence="2">
    <location>
        <begin position="911"/>
        <end position="936"/>
    </location>
</feature>
<dbReference type="SUPFAM" id="SSF57603">
    <property type="entry name" value="FnI-like domain"/>
    <property type="match status" value="2"/>
</dbReference>
<dbReference type="SUPFAM" id="SSF49265">
    <property type="entry name" value="Fibronectin type III"/>
    <property type="match status" value="2"/>
</dbReference>
<dbReference type="Proteomes" id="UP000694865">
    <property type="component" value="Unplaced"/>
</dbReference>
<proteinExistence type="predicted"/>
<keyword evidence="2" id="KW-1133">Transmembrane helix</keyword>
<evidence type="ECO:0000256" key="1">
    <source>
        <dbReference type="ARBA" id="ARBA00022729"/>
    </source>
</evidence>
<dbReference type="Pfam" id="PF00093">
    <property type="entry name" value="VWC"/>
    <property type="match status" value="1"/>
</dbReference>
<evidence type="ECO:0000259" key="5">
    <source>
        <dbReference type="PROSITE" id="PS50853"/>
    </source>
</evidence>
<dbReference type="Gene3D" id="2.60.40.10">
    <property type="entry name" value="Immunoglobulins"/>
    <property type="match status" value="3"/>
</dbReference>
<evidence type="ECO:0000313" key="7">
    <source>
        <dbReference type="RefSeq" id="XP_006812389.1"/>
    </source>
</evidence>
<evidence type="ECO:0000313" key="6">
    <source>
        <dbReference type="Proteomes" id="UP000694865"/>
    </source>
</evidence>
<feature type="domain" description="VWFC" evidence="4">
    <location>
        <begin position="189"/>
        <end position="257"/>
    </location>
</feature>